<evidence type="ECO:0000256" key="10">
    <source>
        <dbReference type="ARBA" id="ARBA00022840"/>
    </source>
</evidence>
<dbReference type="GO" id="GO:0009398">
    <property type="term" value="P:FMN biosynthetic process"/>
    <property type="evidence" value="ECO:0007669"/>
    <property type="project" value="UniProtKB-UniRule"/>
</dbReference>
<evidence type="ECO:0000256" key="3">
    <source>
        <dbReference type="ARBA" id="ARBA00022630"/>
    </source>
</evidence>
<keyword evidence="9 14" id="KW-0274">FAD</keyword>
<gene>
    <name evidence="16" type="ORF">COZ13_07965</name>
</gene>
<dbReference type="InterPro" id="IPR004821">
    <property type="entry name" value="Cyt_trans-like"/>
</dbReference>
<dbReference type="Pfam" id="PF06574">
    <property type="entry name" value="FAD_syn"/>
    <property type="match status" value="1"/>
</dbReference>
<dbReference type="PANTHER" id="PTHR22749">
    <property type="entry name" value="RIBOFLAVIN KINASE/FMN ADENYLYLTRANSFERASE"/>
    <property type="match status" value="1"/>
</dbReference>
<evidence type="ECO:0000256" key="2">
    <source>
        <dbReference type="ARBA" id="ARBA00005201"/>
    </source>
</evidence>
<comment type="caution">
    <text evidence="16">The sequence shown here is derived from an EMBL/GenBank/DDBJ whole genome shotgun (WGS) entry which is preliminary data.</text>
</comment>
<comment type="catalytic activity">
    <reaction evidence="13 14">
        <text>FMN + ATP + H(+) = FAD + diphosphate</text>
        <dbReference type="Rhea" id="RHEA:17237"/>
        <dbReference type="ChEBI" id="CHEBI:15378"/>
        <dbReference type="ChEBI" id="CHEBI:30616"/>
        <dbReference type="ChEBI" id="CHEBI:33019"/>
        <dbReference type="ChEBI" id="CHEBI:57692"/>
        <dbReference type="ChEBI" id="CHEBI:58210"/>
        <dbReference type="EC" id="2.7.7.2"/>
    </reaction>
</comment>
<dbReference type="InterPro" id="IPR023468">
    <property type="entry name" value="Riboflavin_kinase"/>
</dbReference>
<dbReference type="GO" id="GO:0008531">
    <property type="term" value="F:riboflavin kinase activity"/>
    <property type="evidence" value="ECO:0007669"/>
    <property type="project" value="UniProtKB-UniRule"/>
</dbReference>
<keyword evidence="7 14" id="KW-0547">Nucleotide-binding</keyword>
<evidence type="ECO:0000259" key="15">
    <source>
        <dbReference type="SMART" id="SM00904"/>
    </source>
</evidence>
<dbReference type="GO" id="GO:0006747">
    <property type="term" value="P:FAD biosynthetic process"/>
    <property type="evidence" value="ECO:0007669"/>
    <property type="project" value="UniProtKB-UniRule"/>
</dbReference>
<dbReference type="PANTHER" id="PTHR22749:SF6">
    <property type="entry name" value="RIBOFLAVIN KINASE"/>
    <property type="match status" value="1"/>
</dbReference>
<keyword evidence="5 14" id="KW-0808">Transferase</keyword>
<keyword evidence="6 14" id="KW-0548">Nucleotidyltransferase</keyword>
<keyword evidence="11" id="KW-0511">Multifunctional enzyme</keyword>
<sequence>MVAQGLRLDMDVLYELPNEPLKCQSSVVTIGIFDGVHLGHQKIIAEVVKSASKGETESVVMTFDPHPEEVILSKSPPFLLPLDERIRLIETMGVSRMIISDFTRQIANISAEEFVRDILVNNLRIKKICVGYDYSFGRDRAGGIELLRELGQRYGFETEVVPPVKINNEIVSSTKIRCCLAQGKIAQANDMLGRKHTIKVVVVHGDKRGRILGYPTANCLCKDDILLPCVGVYAARVWIDNMSPPVRGRGLKPYNAMANIGYCPTFRGEKLRFEVHLLDWKGDLYEKELMITFIDRIRDEKGFDSVEELLGQLKEDEKMVRGMMGTVSVL</sequence>
<evidence type="ECO:0000256" key="8">
    <source>
        <dbReference type="ARBA" id="ARBA00022777"/>
    </source>
</evidence>
<keyword evidence="10 14" id="KW-0067">ATP-binding</keyword>
<dbReference type="FunFam" id="3.40.50.620:FF:000021">
    <property type="entry name" value="Riboflavin biosynthesis protein"/>
    <property type="match status" value="1"/>
</dbReference>
<evidence type="ECO:0000256" key="4">
    <source>
        <dbReference type="ARBA" id="ARBA00022643"/>
    </source>
</evidence>
<dbReference type="GO" id="GO:0009231">
    <property type="term" value="P:riboflavin biosynthetic process"/>
    <property type="evidence" value="ECO:0007669"/>
    <property type="project" value="InterPro"/>
</dbReference>
<dbReference type="NCBIfam" id="NF004160">
    <property type="entry name" value="PRK05627.1-3"/>
    <property type="match status" value="1"/>
</dbReference>
<name>A0A2M7NZY6_9BACT</name>
<dbReference type="EMBL" id="PFKI01000238">
    <property type="protein sequence ID" value="PIY18940.1"/>
    <property type="molecule type" value="Genomic_DNA"/>
</dbReference>
<dbReference type="SUPFAM" id="SSF82114">
    <property type="entry name" value="Riboflavin kinase-like"/>
    <property type="match status" value="1"/>
</dbReference>
<dbReference type="EC" id="2.7.7.2" evidence="14"/>
<dbReference type="InterPro" id="IPR015865">
    <property type="entry name" value="Riboflavin_kinase_bac/euk"/>
</dbReference>
<protein>
    <recommendedName>
        <fullName evidence="14">Riboflavin biosynthesis protein</fullName>
    </recommendedName>
    <domain>
        <recommendedName>
            <fullName evidence="14">Riboflavin kinase</fullName>
            <ecNumber evidence="14">2.7.1.26</ecNumber>
        </recommendedName>
        <alternativeName>
            <fullName evidence="14">Flavokinase</fullName>
        </alternativeName>
    </domain>
    <domain>
        <recommendedName>
            <fullName evidence="14">FMN adenylyltransferase</fullName>
            <ecNumber evidence="14">2.7.7.2</ecNumber>
        </recommendedName>
        <alternativeName>
            <fullName evidence="14">FAD pyrophosphorylase</fullName>
        </alternativeName>
        <alternativeName>
            <fullName evidence="14">FAD synthase</fullName>
        </alternativeName>
    </domain>
</protein>
<evidence type="ECO:0000256" key="9">
    <source>
        <dbReference type="ARBA" id="ARBA00022827"/>
    </source>
</evidence>
<evidence type="ECO:0000256" key="7">
    <source>
        <dbReference type="ARBA" id="ARBA00022741"/>
    </source>
</evidence>
<comment type="pathway">
    <text evidence="2 14">Cofactor biosynthesis; FMN biosynthesis; FMN from riboflavin (ATP route): step 1/1.</text>
</comment>
<evidence type="ECO:0000256" key="1">
    <source>
        <dbReference type="ARBA" id="ARBA00004726"/>
    </source>
</evidence>
<evidence type="ECO:0000256" key="14">
    <source>
        <dbReference type="PIRNR" id="PIRNR004491"/>
    </source>
</evidence>
<dbReference type="NCBIfam" id="TIGR00125">
    <property type="entry name" value="cyt_tran_rel"/>
    <property type="match status" value="1"/>
</dbReference>
<evidence type="ECO:0000313" key="16">
    <source>
        <dbReference type="EMBL" id="PIY18940.1"/>
    </source>
</evidence>
<evidence type="ECO:0000256" key="11">
    <source>
        <dbReference type="ARBA" id="ARBA00023268"/>
    </source>
</evidence>
<dbReference type="SUPFAM" id="SSF52374">
    <property type="entry name" value="Nucleotidylyl transferase"/>
    <property type="match status" value="1"/>
</dbReference>
<dbReference type="InterPro" id="IPR002606">
    <property type="entry name" value="Riboflavin_kinase_bac"/>
</dbReference>
<dbReference type="PIRSF" id="PIRSF004491">
    <property type="entry name" value="FAD_Synth"/>
    <property type="match status" value="1"/>
</dbReference>
<dbReference type="AlphaFoldDB" id="A0A2M7NZY6"/>
<dbReference type="Gene3D" id="3.40.50.620">
    <property type="entry name" value="HUPs"/>
    <property type="match status" value="1"/>
</dbReference>
<keyword evidence="3 14" id="KW-0285">Flavoprotein</keyword>
<dbReference type="EC" id="2.7.1.26" evidence="14"/>
<dbReference type="NCBIfam" id="NF004162">
    <property type="entry name" value="PRK05627.1-5"/>
    <property type="match status" value="1"/>
</dbReference>
<dbReference type="NCBIfam" id="TIGR00083">
    <property type="entry name" value="ribF"/>
    <property type="match status" value="1"/>
</dbReference>
<accession>A0A2M7NZY6</accession>
<dbReference type="Gene3D" id="2.40.30.30">
    <property type="entry name" value="Riboflavin kinase-like"/>
    <property type="match status" value="1"/>
</dbReference>
<dbReference type="InterPro" id="IPR014729">
    <property type="entry name" value="Rossmann-like_a/b/a_fold"/>
</dbReference>
<dbReference type="CDD" id="cd02064">
    <property type="entry name" value="FAD_synthetase_N"/>
    <property type="match status" value="1"/>
</dbReference>
<evidence type="ECO:0000256" key="6">
    <source>
        <dbReference type="ARBA" id="ARBA00022695"/>
    </source>
</evidence>
<proteinExistence type="inferred from homology"/>
<evidence type="ECO:0000256" key="13">
    <source>
        <dbReference type="ARBA" id="ARBA00049494"/>
    </source>
</evidence>
<dbReference type="SMART" id="SM00904">
    <property type="entry name" value="Flavokinase"/>
    <property type="match status" value="1"/>
</dbReference>
<dbReference type="Proteomes" id="UP000231028">
    <property type="component" value="Unassembled WGS sequence"/>
</dbReference>
<reference evidence="17" key="1">
    <citation type="submission" date="2017-09" db="EMBL/GenBank/DDBJ databases">
        <title>Depth-based differentiation of microbial function through sediment-hosted aquifers and enrichment of novel symbionts in the deep terrestrial subsurface.</title>
        <authorList>
            <person name="Probst A.J."/>
            <person name="Ladd B."/>
            <person name="Jarett J.K."/>
            <person name="Geller-Mcgrath D.E."/>
            <person name="Sieber C.M.K."/>
            <person name="Emerson J.B."/>
            <person name="Anantharaman K."/>
            <person name="Thomas B.C."/>
            <person name="Malmstrom R."/>
            <person name="Stieglmeier M."/>
            <person name="Klingl A."/>
            <person name="Woyke T."/>
            <person name="Ryan C.M."/>
            <person name="Banfield J.F."/>
        </authorList>
    </citation>
    <scope>NUCLEOTIDE SEQUENCE [LARGE SCALE GENOMIC DNA]</scope>
</reference>
<evidence type="ECO:0000256" key="12">
    <source>
        <dbReference type="ARBA" id="ARBA00047880"/>
    </source>
</evidence>
<dbReference type="GO" id="GO:0003919">
    <property type="term" value="F:FMN adenylyltransferase activity"/>
    <property type="evidence" value="ECO:0007669"/>
    <property type="project" value="UniProtKB-UniRule"/>
</dbReference>
<dbReference type="InterPro" id="IPR015864">
    <property type="entry name" value="FAD_synthase"/>
</dbReference>
<comment type="pathway">
    <text evidence="1 14">Cofactor biosynthesis; FAD biosynthesis; FAD from FMN: step 1/1.</text>
</comment>
<organism evidence="16 17">
    <name type="scientific">Candidatus Desantisbacteria bacterium CG_4_10_14_3_um_filter_40_18</name>
    <dbReference type="NCBI Taxonomy" id="1974544"/>
    <lineage>
        <taxon>Bacteria</taxon>
        <taxon>Candidatus Desantisiibacteriota</taxon>
    </lineage>
</organism>
<feature type="domain" description="Riboflavin kinase" evidence="15">
    <location>
        <begin position="191"/>
        <end position="325"/>
    </location>
</feature>
<dbReference type="UniPathway" id="UPA00276">
    <property type="reaction ID" value="UER00406"/>
</dbReference>
<comment type="catalytic activity">
    <reaction evidence="12 14">
        <text>riboflavin + ATP = FMN + ADP + H(+)</text>
        <dbReference type="Rhea" id="RHEA:14357"/>
        <dbReference type="ChEBI" id="CHEBI:15378"/>
        <dbReference type="ChEBI" id="CHEBI:30616"/>
        <dbReference type="ChEBI" id="CHEBI:57986"/>
        <dbReference type="ChEBI" id="CHEBI:58210"/>
        <dbReference type="ChEBI" id="CHEBI:456216"/>
        <dbReference type="EC" id="2.7.1.26"/>
    </reaction>
</comment>
<keyword evidence="8 14" id="KW-0418">Kinase</keyword>
<dbReference type="Pfam" id="PF01687">
    <property type="entry name" value="Flavokinase"/>
    <property type="match status" value="1"/>
</dbReference>
<evidence type="ECO:0000256" key="5">
    <source>
        <dbReference type="ARBA" id="ARBA00022679"/>
    </source>
</evidence>
<dbReference type="InterPro" id="IPR023465">
    <property type="entry name" value="Riboflavin_kinase_dom_sf"/>
</dbReference>
<comment type="similarity">
    <text evidence="14">Belongs to the ribF family.</text>
</comment>
<evidence type="ECO:0000313" key="17">
    <source>
        <dbReference type="Proteomes" id="UP000231028"/>
    </source>
</evidence>
<keyword evidence="4 14" id="KW-0288">FMN</keyword>
<dbReference type="UniPathway" id="UPA00277">
    <property type="reaction ID" value="UER00407"/>
</dbReference>
<dbReference type="GO" id="GO:0005524">
    <property type="term" value="F:ATP binding"/>
    <property type="evidence" value="ECO:0007669"/>
    <property type="project" value="UniProtKB-UniRule"/>
</dbReference>